<dbReference type="VEuPathDB" id="FungiDB:SPPG_02869"/>
<protein>
    <submittedName>
        <fullName evidence="3">Uncharacterized protein</fullName>
    </submittedName>
</protein>
<keyword evidence="4" id="KW-1185">Reference proteome</keyword>
<dbReference type="GeneID" id="27686428"/>
<evidence type="ECO:0000256" key="1">
    <source>
        <dbReference type="SAM" id="MobiDB-lite"/>
    </source>
</evidence>
<feature type="signal peptide" evidence="2">
    <location>
        <begin position="1"/>
        <end position="19"/>
    </location>
</feature>
<reference evidence="3 4" key="1">
    <citation type="submission" date="2009-08" db="EMBL/GenBank/DDBJ databases">
        <title>The Genome Sequence of Spizellomyces punctatus strain DAOM BR117.</title>
        <authorList>
            <consortium name="The Broad Institute Genome Sequencing Platform"/>
            <person name="Russ C."/>
            <person name="Cuomo C."/>
            <person name="Shea T."/>
            <person name="Young S.K."/>
            <person name="Zeng Q."/>
            <person name="Koehrsen M."/>
            <person name="Haas B."/>
            <person name="Borodovsky M."/>
            <person name="Guigo R."/>
            <person name="Alvarado L."/>
            <person name="Berlin A."/>
            <person name="Bochicchio J."/>
            <person name="Borenstein D."/>
            <person name="Chapman S."/>
            <person name="Chen Z."/>
            <person name="Engels R."/>
            <person name="Freedman E."/>
            <person name="Gellesch M."/>
            <person name="Goldberg J."/>
            <person name="Griggs A."/>
            <person name="Gujja S."/>
            <person name="Heiman D."/>
            <person name="Hepburn T."/>
            <person name="Howarth C."/>
            <person name="Jen D."/>
            <person name="Larson L."/>
            <person name="Lewis B."/>
            <person name="Mehta T."/>
            <person name="Park D."/>
            <person name="Pearson M."/>
            <person name="Roberts A."/>
            <person name="Saif S."/>
            <person name="Shenoy N."/>
            <person name="Sisk P."/>
            <person name="Stolte C."/>
            <person name="Sykes S."/>
            <person name="Thomson T."/>
            <person name="Walk T."/>
            <person name="White J."/>
            <person name="Yandava C."/>
            <person name="Burger G."/>
            <person name="Gray M.W."/>
            <person name="Holland P.W.H."/>
            <person name="King N."/>
            <person name="Lang F.B.F."/>
            <person name="Roger A.J."/>
            <person name="Ruiz-Trillo I."/>
            <person name="Lander E."/>
            <person name="Nusbaum C."/>
        </authorList>
    </citation>
    <scope>NUCLEOTIDE SEQUENCE [LARGE SCALE GENOMIC DNA]</scope>
    <source>
        <strain evidence="3 4">DAOM BR117</strain>
    </source>
</reference>
<dbReference type="AlphaFoldDB" id="A0A0L0HMS9"/>
<accession>A0A0L0HMS9</accession>
<keyword evidence="2" id="KW-0732">Signal</keyword>
<feature type="compositionally biased region" description="Low complexity" evidence="1">
    <location>
        <begin position="171"/>
        <end position="188"/>
    </location>
</feature>
<dbReference type="OrthoDB" id="2143223at2759"/>
<dbReference type="RefSeq" id="XP_016610441.1">
    <property type="nucleotide sequence ID" value="XM_016751157.1"/>
</dbReference>
<evidence type="ECO:0000313" key="4">
    <source>
        <dbReference type="Proteomes" id="UP000053201"/>
    </source>
</evidence>
<name>A0A0L0HMS9_SPIPD</name>
<sequence>MHYSILVAMALLATPLAKADPVFLAEDQYTIGTNYLIAIDFGIMDPVPTHKFYLTYGPPPTPNQATSALQTLYTDIGLAEHIPDIGSATRFGANWTVGAAPGTTKEQVDALLKPNATWKFAARGDVKLPDGQWNYWTVSLREFKVVERGLNDPISLNPPASVPTGTPQPPSTSATTTPGSTQTPAPGSKSSVDRVGTSLMTGLAVAGLTTLMIVIGL</sequence>
<evidence type="ECO:0000313" key="3">
    <source>
        <dbReference type="EMBL" id="KND02402.1"/>
    </source>
</evidence>
<proteinExistence type="predicted"/>
<feature type="chain" id="PRO_5005539952" evidence="2">
    <location>
        <begin position="20"/>
        <end position="217"/>
    </location>
</feature>
<dbReference type="Proteomes" id="UP000053201">
    <property type="component" value="Unassembled WGS sequence"/>
</dbReference>
<organism evidence="3 4">
    <name type="scientific">Spizellomyces punctatus (strain DAOM BR117)</name>
    <dbReference type="NCBI Taxonomy" id="645134"/>
    <lineage>
        <taxon>Eukaryota</taxon>
        <taxon>Fungi</taxon>
        <taxon>Fungi incertae sedis</taxon>
        <taxon>Chytridiomycota</taxon>
        <taxon>Chytridiomycota incertae sedis</taxon>
        <taxon>Chytridiomycetes</taxon>
        <taxon>Spizellomycetales</taxon>
        <taxon>Spizellomycetaceae</taxon>
        <taxon>Spizellomyces</taxon>
    </lineage>
</organism>
<feature type="region of interest" description="Disordered" evidence="1">
    <location>
        <begin position="154"/>
        <end position="193"/>
    </location>
</feature>
<dbReference type="InParanoid" id="A0A0L0HMS9"/>
<evidence type="ECO:0000256" key="2">
    <source>
        <dbReference type="SAM" id="SignalP"/>
    </source>
</evidence>
<gene>
    <name evidence="3" type="ORF">SPPG_02869</name>
</gene>
<dbReference type="EMBL" id="KQ257453">
    <property type="protein sequence ID" value="KND02402.1"/>
    <property type="molecule type" value="Genomic_DNA"/>
</dbReference>